<dbReference type="KEGG" id="xdi:EZH22_15620"/>
<reference evidence="1 2" key="1">
    <citation type="submission" date="2020-10" db="EMBL/GenBank/DDBJ databases">
        <title>Degradation of 1,4-Dioxane by Xanthobacter sp. YN2, via a Novel Group-2 Soluble Di-Iron Monooxygenase.</title>
        <authorList>
            <person name="Ma F."/>
            <person name="Wang Y."/>
            <person name="Yang J."/>
            <person name="Guo H."/>
            <person name="Su D."/>
            <person name="Yu L."/>
        </authorList>
    </citation>
    <scope>NUCLEOTIDE SEQUENCE [LARGE SCALE GENOMIC DNA]</scope>
    <source>
        <strain evidence="1 2">YN2</strain>
    </source>
</reference>
<proteinExistence type="predicted"/>
<evidence type="ECO:0000313" key="2">
    <source>
        <dbReference type="Proteomes" id="UP000596427"/>
    </source>
</evidence>
<accession>A0A974SGR5</accession>
<keyword evidence="2" id="KW-1185">Reference proteome</keyword>
<dbReference type="EMBL" id="CP063362">
    <property type="protein sequence ID" value="QRG04612.1"/>
    <property type="molecule type" value="Genomic_DNA"/>
</dbReference>
<dbReference type="Proteomes" id="UP000596427">
    <property type="component" value="Chromosome"/>
</dbReference>
<dbReference type="AlphaFoldDB" id="A0A974SGR5"/>
<name>A0A974SGR5_9HYPH</name>
<evidence type="ECO:0000313" key="1">
    <source>
        <dbReference type="EMBL" id="QRG04612.1"/>
    </source>
</evidence>
<sequence length="66" mass="6915">MFETDFAGRIKADNAIALAAAEAAALERLVGDLNARVAEGALARLTLDAAPWSFSTFCAETAETVK</sequence>
<protein>
    <submittedName>
        <fullName evidence="1">Uncharacterized protein</fullName>
    </submittedName>
</protein>
<gene>
    <name evidence="1" type="ORF">EZH22_15620</name>
</gene>
<organism evidence="1 2">
    <name type="scientific">Xanthobacter dioxanivorans</name>
    <dbReference type="NCBI Taxonomy" id="2528964"/>
    <lineage>
        <taxon>Bacteria</taxon>
        <taxon>Pseudomonadati</taxon>
        <taxon>Pseudomonadota</taxon>
        <taxon>Alphaproteobacteria</taxon>
        <taxon>Hyphomicrobiales</taxon>
        <taxon>Xanthobacteraceae</taxon>
        <taxon>Xanthobacter</taxon>
    </lineage>
</organism>
<dbReference type="RefSeq" id="WP_203191488.1">
    <property type="nucleotide sequence ID" value="NZ_CP063362.1"/>
</dbReference>